<dbReference type="RefSeq" id="WP_188537893.1">
    <property type="nucleotide sequence ID" value="NZ_BMFT01000001.1"/>
</dbReference>
<accession>A0ABQ1YC64</accession>
<dbReference type="EMBL" id="BMFT01000001">
    <property type="protein sequence ID" value="GGH20651.1"/>
    <property type="molecule type" value="Genomic_DNA"/>
</dbReference>
<feature type="region of interest" description="Disordered" evidence="1">
    <location>
        <begin position="43"/>
        <end position="91"/>
    </location>
</feature>
<gene>
    <name evidence="3" type="ORF">GCM10008013_18150</name>
</gene>
<feature type="transmembrane region" description="Helical" evidence="2">
    <location>
        <begin position="7"/>
        <end position="25"/>
    </location>
</feature>
<evidence type="ECO:0000313" key="4">
    <source>
        <dbReference type="Proteomes" id="UP000659344"/>
    </source>
</evidence>
<evidence type="ECO:0000256" key="2">
    <source>
        <dbReference type="SAM" id="Phobius"/>
    </source>
</evidence>
<feature type="compositionally biased region" description="Acidic residues" evidence="1">
    <location>
        <begin position="65"/>
        <end position="74"/>
    </location>
</feature>
<proteinExistence type="predicted"/>
<evidence type="ECO:0000313" key="3">
    <source>
        <dbReference type="EMBL" id="GGH20651.1"/>
    </source>
</evidence>
<name>A0ABQ1YC64_9BACL</name>
<sequence length="218" mass="24040">MAKKLNIILSFLLVIIISFCCGVYFSEDLGYNRSASTTVKAEQTLAGDGDDAEQMKGTVNKASNENDEEDEAISADDIQSGDDPPSDEPEVTQVNAENRISEPSEFKFGVNSVNGITLSWWVTNLTDKTINYYTVKLSTFNPVGDPSYDEHSGDSSFNIRYVGPINPGEEFGVFSRFTYQATLDSIRIDEVELEYADGTVESIIYNRTTTDDSGLNSK</sequence>
<keyword evidence="2" id="KW-0472">Membrane</keyword>
<reference evidence="4" key="1">
    <citation type="journal article" date="2019" name="Int. J. Syst. Evol. Microbiol.">
        <title>The Global Catalogue of Microorganisms (GCM) 10K type strain sequencing project: providing services to taxonomists for standard genome sequencing and annotation.</title>
        <authorList>
            <consortium name="The Broad Institute Genomics Platform"/>
            <consortium name="The Broad Institute Genome Sequencing Center for Infectious Disease"/>
            <person name="Wu L."/>
            <person name="Ma J."/>
        </authorList>
    </citation>
    <scope>NUCLEOTIDE SEQUENCE [LARGE SCALE GENOMIC DNA]</scope>
    <source>
        <strain evidence="4">CGMCC 1.12769</strain>
    </source>
</reference>
<keyword evidence="4" id="KW-1185">Reference proteome</keyword>
<organism evidence="3 4">
    <name type="scientific">Paenibacillus segetis</name>
    <dbReference type="NCBI Taxonomy" id="1325360"/>
    <lineage>
        <taxon>Bacteria</taxon>
        <taxon>Bacillati</taxon>
        <taxon>Bacillota</taxon>
        <taxon>Bacilli</taxon>
        <taxon>Bacillales</taxon>
        <taxon>Paenibacillaceae</taxon>
        <taxon>Paenibacillus</taxon>
    </lineage>
</organism>
<protein>
    <submittedName>
        <fullName evidence="3">Uncharacterized protein</fullName>
    </submittedName>
</protein>
<dbReference type="Proteomes" id="UP000659344">
    <property type="component" value="Unassembled WGS sequence"/>
</dbReference>
<comment type="caution">
    <text evidence="3">The sequence shown here is derived from an EMBL/GenBank/DDBJ whole genome shotgun (WGS) entry which is preliminary data.</text>
</comment>
<keyword evidence="2" id="KW-1133">Transmembrane helix</keyword>
<evidence type="ECO:0000256" key="1">
    <source>
        <dbReference type="SAM" id="MobiDB-lite"/>
    </source>
</evidence>
<keyword evidence="2" id="KW-0812">Transmembrane</keyword>